<dbReference type="Proteomes" id="UP000270094">
    <property type="component" value="Unassembled WGS sequence"/>
</dbReference>
<evidence type="ECO:0000313" key="2">
    <source>
        <dbReference type="Proteomes" id="UP000270094"/>
    </source>
</evidence>
<keyword evidence="2" id="KW-1185">Reference proteome</keyword>
<dbReference type="AlphaFoldDB" id="A0A3P7IPA9"/>
<protein>
    <submittedName>
        <fullName evidence="1">Uncharacterized protein</fullName>
    </submittedName>
</protein>
<gene>
    <name evidence="1" type="ORF">SVUK_LOCUS9938</name>
</gene>
<reference evidence="1 2" key="1">
    <citation type="submission" date="2018-11" db="EMBL/GenBank/DDBJ databases">
        <authorList>
            <consortium name="Pathogen Informatics"/>
        </authorList>
    </citation>
    <scope>NUCLEOTIDE SEQUENCE [LARGE SCALE GENOMIC DNA]</scope>
</reference>
<dbReference type="OrthoDB" id="424543at2759"/>
<sequence length="106" mass="12858">MEGFKRQLPWALVYADVVALMAENRKEREKEIRDGRINKSEKRLRWYGHVSRRDETYLTRVASLWGRPKVSWMNGIRAELKELSLDERYDLNREYWRQMSRKADPA</sequence>
<organism evidence="1 2">
    <name type="scientific">Strongylus vulgaris</name>
    <name type="common">Blood worm</name>
    <dbReference type="NCBI Taxonomy" id="40348"/>
    <lineage>
        <taxon>Eukaryota</taxon>
        <taxon>Metazoa</taxon>
        <taxon>Ecdysozoa</taxon>
        <taxon>Nematoda</taxon>
        <taxon>Chromadorea</taxon>
        <taxon>Rhabditida</taxon>
        <taxon>Rhabditina</taxon>
        <taxon>Rhabditomorpha</taxon>
        <taxon>Strongyloidea</taxon>
        <taxon>Strongylidae</taxon>
        <taxon>Strongylus</taxon>
    </lineage>
</organism>
<proteinExistence type="predicted"/>
<evidence type="ECO:0000313" key="1">
    <source>
        <dbReference type="EMBL" id="VDM74940.1"/>
    </source>
</evidence>
<dbReference type="EMBL" id="UYYB01094761">
    <property type="protein sequence ID" value="VDM74940.1"/>
    <property type="molecule type" value="Genomic_DNA"/>
</dbReference>
<name>A0A3P7IPA9_STRVU</name>
<accession>A0A3P7IPA9</accession>